<accession>A0A5E4VJ97</accession>
<evidence type="ECO:0000256" key="1">
    <source>
        <dbReference type="SAM" id="SignalP"/>
    </source>
</evidence>
<evidence type="ECO:0000313" key="3">
    <source>
        <dbReference type="Proteomes" id="UP000366819"/>
    </source>
</evidence>
<keyword evidence="1" id="KW-0732">Signal</keyword>
<dbReference type="Gene3D" id="2.60.40.2040">
    <property type="entry name" value="CFA/I fimbrial subunit E, pilin domain"/>
    <property type="match status" value="1"/>
</dbReference>
<dbReference type="EMBL" id="CABPSN010000003">
    <property type="protein sequence ID" value="VVE11479.1"/>
    <property type="molecule type" value="Genomic_DNA"/>
</dbReference>
<organism evidence="2 3">
    <name type="scientific">Pandoraea aquatica</name>
    <dbReference type="NCBI Taxonomy" id="2508290"/>
    <lineage>
        <taxon>Bacteria</taxon>
        <taxon>Pseudomonadati</taxon>
        <taxon>Pseudomonadota</taxon>
        <taxon>Betaproteobacteria</taxon>
        <taxon>Burkholderiales</taxon>
        <taxon>Burkholderiaceae</taxon>
        <taxon>Pandoraea</taxon>
    </lineage>
</organism>
<sequence>MNMLKHFVALSAVIVPMAAANAAEVVIDLTATIDPTLSVQQANGSPMPQSLDMAYNAATGDVMSETIQTRLYTNDPTQNVDVRLGAASTLVHVTNASVAPIPLTVRLDGRTITTTNTRLTAAETWTGSATGESRTLPLSVAGRAAGANPPTAGRYVGRLEMLIVASAAE</sequence>
<protein>
    <submittedName>
        <fullName evidence="2">CFA/I fimbrial subunit B</fullName>
    </submittedName>
</protein>
<dbReference type="RefSeq" id="WP_174990101.1">
    <property type="nucleotide sequence ID" value="NZ_CABPSN010000003.1"/>
</dbReference>
<evidence type="ECO:0000313" key="2">
    <source>
        <dbReference type="EMBL" id="VVE11479.1"/>
    </source>
</evidence>
<reference evidence="2 3" key="1">
    <citation type="submission" date="2019-08" db="EMBL/GenBank/DDBJ databases">
        <authorList>
            <person name="Peeters C."/>
        </authorList>
    </citation>
    <scope>NUCLEOTIDE SEQUENCE [LARGE SCALE GENOMIC DNA]</scope>
    <source>
        <strain evidence="2 3">LMG 31011</strain>
    </source>
</reference>
<feature type="signal peptide" evidence="1">
    <location>
        <begin position="1"/>
        <end position="22"/>
    </location>
</feature>
<dbReference type="GO" id="GO:0009289">
    <property type="term" value="C:pilus"/>
    <property type="evidence" value="ECO:0007669"/>
    <property type="project" value="InterPro"/>
</dbReference>
<feature type="chain" id="PRO_5022675852" evidence="1">
    <location>
        <begin position="23"/>
        <end position="169"/>
    </location>
</feature>
<dbReference type="Proteomes" id="UP000366819">
    <property type="component" value="Unassembled WGS sequence"/>
</dbReference>
<proteinExistence type="predicted"/>
<dbReference type="Pfam" id="PF04449">
    <property type="entry name" value="Fimbrial_CS1"/>
    <property type="match status" value="1"/>
</dbReference>
<dbReference type="InterPro" id="IPR007540">
    <property type="entry name" value="Fimbrial_CS1-type"/>
</dbReference>
<gene>
    <name evidence="2" type="primary">cfaB</name>
    <name evidence="2" type="ORF">PAQ31011_02673</name>
</gene>
<name>A0A5E4VJ97_9BURK</name>
<dbReference type="AlphaFoldDB" id="A0A5E4VJ97"/>
<keyword evidence="3" id="KW-1185">Reference proteome</keyword>